<accession>A0A553ZU53</accession>
<name>A0A553ZU53_9BACI</name>
<dbReference type="CDD" id="cd02947">
    <property type="entry name" value="TRX_family"/>
    <property type="match status" value="1"/>
</dbReference>
<feature type="domain" description="Thioredoxin" evidence="1">
    <location>
        <begin position="39"/>
        <end position="160"/>
    </location>
</feature>
<dbReference type="InterPro" id="IPR013766">
    <property type="entry name" value="Thioredoxin_domain"/>
</dbReference>
<keyword evidence="3" id="KW-1185">Reference proteome</keyword>
<dbReference type="InterPro" id="IPR036249">
    <property type="entry name" value="Thioredoxin-like_sf"/>
</dbReference>
<dbReference type="Proteomes" id="UP000318521">
    <property type="component" value="Unassembled WGS sequence"/>
</dbReference>
<organism evidence="2 3">
    <name type="scientific">Alkalicoccobacillus porphyridii</name>
    <dbReference type="NCBI Taxonomy" id="2597270"/>
    <lineage>
        <taxon>Bacteria</taxon>
        <taxon>Bacillati</taxon>
        <taxon>Bacillota</taxon>
        <taxon>Bacilli</taxon>
        <taxon>Bacillales</taxon>
        <taxon>Bacillaceae</taxon>
        <taxon>Alkalicoccobacillus</taxon>
    </lineage>
</organism>
<sequence>MKKVIIFGGIIVIVFGLLAALSIASNNQKMENASDNQFGKDASELTPATMEIVDDPNYQNAILPDELQERLDNEESFTVYFYASDCPHCREATPRINEIADELGEDIPQYNLREFEQGWADYNIDSTPTLVHYSNGVEAQRVVGAAENEIYERFLTEYPSE</sequence>
<evidence type="ECO:0000313" key="2">
    <source>
        <dbReference type="EMBL" id="TSB45008.1"/>
    </source>
</evidence>
<protein>
    <submittedName>
        <fullName evidence="2">Thioredoxin family protein</fullName>
    </submittedName>
</protein>
<dbReference type="EMBL" id="VLXZ01000016">
    <property type="protein sequence ID" value="TSB45008.1"/>
    <property type="molecule type" value="Genomic_DNA"/>
</dbReference>
<dbReference type="AlphaFoldDB" id="A0A553ZU53"/>
<dbReference type="RefSeq" id="WP_143850400.1">
    <property type="nucleotide sequence ID" value="NZ_VLXZ01000016.1"/>
</dbReference>
<dbReference type="Gene3D" id="3.40.30.10">
    <property type="entry name" value="Glutaredoxin"/>
    <property type="match status" value="1"/>
</dbReference>
<dbReference type="PROSITE" id="PS51352">
    <property type="entry name" value="THIOREDOXIN_2"/>
    <property type="match status" value="1"/>
</dbReference>
<reference evidence="2 3" key="1">
    <citation type="submission" date="2019-07" db="EMBL/GenBank/DDBJ databases">
        <authorList>
            <person name="Park Y.J."/>
            <person name="Jeong S.E."/>
            <person name="Jung H.S."/>
        </authorList>
    </citation>
    <scope>NUCLEOTIDE SEQUENCE [LARGE SCALE GENOMIC DNA]</scope>
    <source>
        <strain evidence="3">P16(2019)</strain>
    </source>
</reference>
<dbReference type="OrthoDB" id="32134at2"/>
<gene>
    <name evidence="2" type="ORF">FN960_18730</name>
</gene>
<evidence type="ECO:0000313" key="3">
    <source>
        <dbReference type="Proteomes" id="UP000318521"/>
    </source>
</evidence>
<evidence type="ECO:0000259" key="1">
    <source>
        <dbReference type="PROSITE" id="PS51352"/>
    </source>
</evidence>
<proteinExistence type="predicted"/>
<comment type="caution">
    <text evidence="2">The sequence shown here is derived from an EMBL/GenBank/DDBJ whole genome shotgun (WGS) entry which is preliminary data.</text>
</comment>
<dbReference type="SUPFAM" id="SSF52833">
    <property type="entry name" value="Thioredoxin-like"/>
    <property type="match status" value="1"/>
</dbReference>
<dbReference type="Pfam" id="PF00085">
    <property type="entry name" value="Thioredoxin"/>
    <property type="match status" value="1"/>
</dbReference>